<dbReference type="Proteomes" id="UP000800082">
    <property type="component" value="Unassembled WGS sequence"/>
</dbReference>
<dbReference type="RefSeq" id="XP_033450760.1">
    <property type="nucleotide sequence ID" value="XM_033588149.1"/>
</dbReference>
<protein>
    <submittedName>
        <fullName evidence="1">Uncharacterized protein</fullName>
    </submittedName>
</protein>
<dbReference type="OrthoDB" id="5229512at2759"/>
<dbReference type="GeneID" id="54345796"/>
<evidence type="ECO:0000313" key="1">
    <source>
        <dbReference type="EMBL" id="KAF1930512.1"/>
    </source>
</evidence>
<evidence type="ECO:0000313" key="2">
    <source>
        <dbReference type="Proteomes" id="UP000800082"/>
    </source>
</evidence>
<feature type="non-terminal residue" evidence="1">
    <location>
        <position position="1"/>
    </location>
</feature>
<accession>A0A6A5RRV7</accession>
<reference evidence="1" key="1">
    <citation type="journal article" date="2020" name="Stud. Mycol.">
        <title>101 Dothideomycetes genomes: a test case for predicting lifestyles and emergence of pathogens.</title>
        <authorList>
            <person name="Haridas S."/>
            <person name="Albert R."/>
            <person name="Binder M."/>
            <person name="Bloem J."/>
            <person name="Labutti K."/>
            <person name="Salamov A."/>
            <person name="Andreopoulos B."/>
            <person name="Baker S."/>
            <person name="Barry K."/>
            <person name="Bills G."/>
            <person name="Bluhm B."/>
            <person name="Cannon C."/>
            <person name="Castanera R."/>
            <person name="Culley D."/>
            <person name="Daum C."/>
            <person name="Ezra D."/>
            <person name="Gonzalez J."/>
            <person name="Henrissat B."/>
            <person name="Kuo A."/>
            <person name="Liang C."/>
            <person name="Lipzen A."/>
            <person name="Lutzoni F."/>
            <person name="Magnuson J."/>
            <person name="Mondo S."/>
            <person name="Nolan M."/>
            <person name="Ohm R."/>
            <person name="Pangilinan J."/>
            <person name="Park H.-J."/>
            <person name="Ramirez L."/>
            <person name="Alfaro M."/>
            <person name="Sun H."/>
            <person name="Tritt A."/>
            <person name="Yoshinaga Y."/>
            <person name="Zwiers L.-H."/>
            <person name="Turgeon B."/>
            <person name="Goodwin S."/>
            <person name="Spatafora J."/>
            <person name="Crous P."/>
            <person name="Grigoriev I."/>
        </authorList>
    </citation>
    <scope>NUCLEOTIDE SEQUENCE</scope>
    <source>
        <strain evidence="1">CBS 183.55</strain>
    </source>
</reference>
<dbReference type="EMBL" id="ML978963">
    <property type="protein sequence ID" value="KAF1930512.1"/>
    <property type="molecule type" value="Genomic_DNA"/>
</dbReference>
<name>A0A6A5RRV7_9PLEO</name>
<sequence length="420" mass="47460">FRFLDLPLELREHIYALYFRPADRLRTSPALEDQGLCGGVYKFDIRLRATCRQIAREVRTVWRREVRTVKVATPWPSAVNHVSSEGLVPIICADRQADCFNDHHALVQITAPFHQAVPEHTVVLLLEDLPLFTQTWYYSSLSYPMLNDRLATTFTLRDPDMDDVDEGDEKDIPLPLQRKLLLPFGQVKGLYSMAIEGYSKTVEHELRAAMAVPPPTLQQSCESATKLLHEGDAHLARGADGVDDALESYKAAFHAIHILIQGRTRRVLADTFFHAHISSGIYAGQTGMLVRVILRLRLVARMLAVFLAQGAWGDAAFWGMRSARIMSDTMDSEFEHLLADLVGGDDVGMIYVRAGIALHRMHADAETWCEELKEYEGEDMADVATLLGFSRKHLRRGTERTKSELNKYGVPRPFVLLFDD</sequence>
<proteinExistence type="predicted"/>
<keyword evidence="2" id="KW-1185">Reference proteome</keyword>
<organism evidence="1 2">
    <name type="scientific">Didymella exigua CBS 183.55</name>
    <dbReference type="NCBI Taxonomy" id="1150837"/>
    <lineage>
        <taxon>Eukaryota</taxon>
        <taxon>Fungi</taxon>
        <taxon>Dikarya</taxon>
        <taxon>Ascomycota</taxon>
        <taxon>Pezizomycotina</taxon>
        <taxon>Dothideomycetes</taxon>
        <taxon>Pleosporomycetidae</taxon>
        <taxon>Pleosporales</taxon>
        <taxon>Pleosporineae</taxon>
        <taxon>Didymellaceae</taxon>
        <taxon>Didymella</taxon>
    </lineage>
</organism>
<feature type="non-terminal residue" evidence="1">
    <location>
        <position position="420"/>
    </location>
</feature>
<dbReference type="AlphaFoldDB" id="A0A6A5RRV7"/>
<gene>
    <name evidence="1" type="ORF">M421DRAFT_20466</name>
</gene>